<evidence type="ECO:0000313" key="2">
    <source>
        <dbReference type="Proteomes" id="UP000318669"/>
    </source>
</evidence>
<reference evidence="1 2" key="1">
    <citation type="submission" date="2019-07" db="EMBL/GenBank/DDBJ databases">
        <title>Novel species of Flavobacterium.</title>
        <authorList>
            <person name="Liu Q."/>
            <person name="Xin Y.-H."/>
        </authorList>
    </citation>
    <scope>NUCLEOTIDE SEQUENCE [LARGE SCALE GENOMIC DNA]</scope>
    <source>
        <strain evidence="1 2">GSR22</strain>
    </source>
</reference>
<protein>
    <submittedName>
        <fullName evidence="1">Uncharacterized protein</fullName>
    </submittedName>
</protein>
<evidence type="ECO:0000313" key="1">
    <source>
        <dbReference type="EMBL" id="TRX11050.1"/>
    </source>
</evidence>
<name>A0A553BS18_9FLAO</name>
<sequence length="74" mass="8619">MGHQEAMLYLKNNLEKFQELNPTSIFIVSPFLHKDLVQFMKDINEKGINNINVQDYSTDGQFGVYTFDYRALKG</sequence>
<dbReference type="AlphaFoldDB" id="A0A553BS18"/>
<accession>A0A553BS18</accession>
<comment type="caution">
    <text evidence="1">The sequence shown here is derived from an EMBL/GenBank/DDBJ whole genome shotgun (WGS) entry which is preliminary data.</text>
</comment>
<dbReference type="RefSeq" id="WP_144064684.1">
    <property type="nucleotide sequence ID" value="NZ_VJZL01000008.1"/>
</dbReference>
<organism evidence="1 2">
    <name type="scientific">Flavobacterium gawalongense</name>
    <dbReference type="NCBI Taxonomy" id="2594432"/>
    <lineage>
        <taxon>Bacteria</taxon>
        <taxon>Pseudomonadati</taxon>
        <taxon>Bacteroidota</taxon>
        <taxon>Flavobacteriia</taxon>
        <taxon>Flavobacteriales</taxon>
        <taxon>Flavobacteriaceae</taxon>
        <taxon>Flavobacterium</taxon>
    </lineage>
</organism>
<dbReference type="EMBL" id="VJZL01000008">
    <property type="protein sequence ID" value="TRX11050.1"/>
    <property type="molecule type" value="Genomic_DNA"/>
</dbReference>
<proteinExistence type="predicted"/>
<dbReference type="Proteomes" id="UP000318669">
    <property type="component" value="Unassembled WGS sequence"/>
</dbReference>
<gene>
    <name evidence="1" type="ORF">FNW11_06645</name>
</gene>